<dbReference type="EMBL" id="JAAZNV010000006">
    <property type="protein sequence ID" value="NMB91428.1"/>
    <property type="molecule type" value="Genomic_DNA"/>
</dbReference>
<evidence type="ECO:0000313" key="6">
    <source>
        <dbReference type="EMBL" id="NMB91428.1"/>
    </source>
</evidence>
<evidence type="ECO:0000256" key="3">
    <source>
        <dbReference type="ARBA" id="ARBA00023274"/>
    </source>
</evidence>
<sequence>MARTKTQKETKIRIKLKSYDSRIIDLSCSKIVDTAIRTGAQIVGPVPLPTKIERFTVIRGPHVDKRSREQFELRTHKRVIDVLNPTSSTIETLSKLSLPAGVGISIKM</sequence>
<dbReference type="InterPro" id="IPR027486">
    <property type="entry name" value="Ribosomal_uS10_dom"/>
</dbReference>
<dbReference type="PANTHER" id="PTHR11700">
    <property type="entry name" value="30S RIBOSOMAL PROTEIN S10 FAMILY MEMBER"/>
    <property type="match status" value="1"/>
</dbReference>
<keyword evidence="3 4" id="KW-0687">Ribonucleoprotein</keyword>
<dbReference type="GO" id="GO:0006412">
    <property type="term" value="P:translation"/>
    <property type="evidence" value="ECO:0007669"/>
    <property type="project" value="UniProtKB-UniRule"/>
</dbReference>
<dbReference type="InterPro" id="IPR001848">
    <property type="entry name" value="Ribosomal_uS10"/>
</dbReference>
<comment type="subunit">
    <text evidence="4">Part of the 30S ribosomal subunit.</text>
</comment>
<dbReference type="AlphaFoldDB" id="A0A7X9HS92"/>
<evidence type="ECO:0000256" key="2">
    <source>
        <dbReference type="ARBA" id="ARBA00022980"/>
    </source>
</evidence>
<organism evidence="6 7">
    <name type="scientific">candidate division WWE3 bacterium</name>
    <dbReference type="NCBI Taxonomy" id="2053526"/>
    <lineage>
        <taxon>Bacteria</taxon>
        <taxon>Katanobacteria</taxon>
    </lineage>
</organism>
<accession>A0A7X9HS92</accession>
<evidence type="ECO:0000259" key="5">
    <source>
        <dbReference type="SMART" id="SM01403"/>
    </source>
</evidence>
<dbReference type="PROSITE" id="PS00361">
    <property type="entry name" value="RIBOSOMAL_S10"/>
    <property type="match status" value="1"/>
</dbReference>
<dbReference type="InterPro" id="IPR018268">
    <property type="entry name" value="Ribosomal_uS10_CS"/>
</dbReference>
<dbReference type="GO" id="GO:0000049">
    <property type="term" value="F:tRNA binding"/>
    <property type="evidence" value="ECO:0007669"/>
    <property type="project" value="UniProtKB-UniRule"/>
</dbReference>
<dbReference type="NCBIfam" id="TIGR01049">
    <property type="entry name" value="rpsJ_bact"/>
    <property type="match status" value="1"/>
</dbReference>
<comment type="caution">
    <text evidence="6">The sequence shown here is derived from an EMBL/GenBank/DDBJ whole genome shotgun (WGS) entry which is preliminary data.</text>
</comment>
<evidence type="ECO:0000313" key="7">
    <source>
        <dbReference type="Proteomes" id="UP000590542"/>
    </source>
</evidence>
<gene>
    <name evidence="4 6" type="primary">rpsJ</name>
    <name evidence="6" type="ORF">GYA37_01110</name>
</gene>
<evidence type="ECO:0000256" key="4">
    <source>
        <dbReference type="HAMAP-Rule" id="MF_00508"/>
    </source>
</evidence>
<dbReference type="GO" id="GO:0005840">
    <property type="term" value="C:ribosome"/>
    <property type="evidence" value="ECO:0007669"/>
    <property type="project" value="UniProtKB-KW"/>
</dbReference>
<dbReference type="HAMAP" id="MF_00508">
    <property type="entry name" value="Ribosomal_uS10"/>
    <property type="match status" value="1"/>
</dbReference>
<evidence type="ECO:0000256" key="1">
    <source>
        <dbReference type="ARBA" id="ARBA00007102"/>
    </source>
</evidence>
<dbReference type="FunFam" id="3.30.70.600:FF:000003">
    <property type="entry name" value="30S ribosomal protein S10"/>
    <property type="match status" value="1"/>
</dbReference>
<dbReference type="SUPFAM" id="SSF54999">
    <property type="entry name" value="Ribosomal protein S10"/>
    <property type="match status" value="1"/>
</dbReference>
<dbReference type="GO" id="GO:1990904">
    <property type="term" value="C:ribonucleoprotein complex"/>
    <property type="evidence" value="ECO:0007669"/>
    <property type="project" value="UniProtKB-KW"/>
</dbReference>
<dbReference type="Proteomes" id="UP000590542">
    <property type="component" value="Unassembled WGS sequence"/>
</dbReference>
<dbReference type="Pfam" id="PF00338">
    <property type="entry name" value="Ribosomal_S10"/>
    <property type="match status" value="1"/>
</dbReference>
<keyword evidence="2 4" id="KW-0689">Ribosomal protein</keyword>
<dbReference type="SMART" id="SM01403">
    <property type="entry name" value="Ribosomal_S10"/>
    <property type="match status" value="1"/>
</dbReference>
<name>A0A7X9HS92_UNCKA</name>
<dbReference type="NCBIfam" id="NF001861">
    <property type="entry name" value="PRK00596.1"/>
    <property type="match status" value="1"/>
</dbReference>
<dbReference type="PRINTS" id="PR00971">
    <property type="entry name" value="RIBOSOMALS10"/>
</dbReference>
<feature type="domain" description="Small ribosomal subunit protein uS10" evidence="5">
    <location>
        <begin position="13"/>
        <end position="107"/>
    </location>
</feature>
<dbReference type="GO" id="GO:0003735">
    <property type="term" value="F:structural constituent of ribosome"/>
    <property type="evidence" value="ECO:0007669"/>
    <property type="project" value="InterPro"/>
</dbReference>
<proteinExistence type="inferred from homology"/>
<comment type="function">
    <text evidence="4">Involved in the binding of tRNA to the ribosomes.</text>
</comment>
<protein>
    <recommendedName>
        <fullName evidence="4">Small ribosomal subunit protein uS10</fullName>
    </recommendedName>
</protein>
<dbReference type="InterPro" id="IPR036838">
    <property type="entry name" value="Ribosomal_uS10_dom_sf"/>
</dbReference>
<dbReference type="Gene3D" id="3.30.70.600">
    <property type="entry name" value="Ribosomal protein S10 domain"/>
    <property type="match status" value="1"/>
</dbReference>
<comment type="similarity">
    <text evidence="1 4">Belongs to the universal ribosomal protein uS10 family.</text>
</comment>
<reference evidence="6 7" key="1">
    <citation type="journal article" date="2020" name="Biotechnol. Biofuels">
        <title>New insights from the biogas microbiome by comprehensive genome-resolved metagenomics of nearly 1600 species originating from multiple anaerobic digesters.</title>
        <authorList>
            <person name="Campanaro S."/>
            <person name="Treu L."/>
            <person name="Rodriguez-R L.M."/>
            <person name="Kovalovszki A."/>
            <person name="Ziels R.M."/>
            <person name="Maus I."/>
            <person name="Zhu X."/>
            <person name="Kougias P.G."/>
            <person name="Basile A."/>
            <person name="Luo G."/>
            <person name="Schluter A."/>
            <person name="Konstantinidis K.T."/>
            <person name="Angelidaki I."/>
        </authorList>
    </citation>
    <scope>NUCLEOTIDE SEQUENCE [LARGE SCALE GENOMIC DNA]</scope>
    <source>
        <strain evidence="6">AS27yjCOA_202</strain>
    </source>
</reference>